<organism evidence="1 2">
    <name type="scientific">Dinoroseobacter shibae (strain DSM 16493 / NCIMB 14021 / DFL 12)</name>
    <dbReference type="NCBI Taxonomy" id="398580"/>
    <lineage>
        <taxon>Bacteria</taxon>
        <taxon>Pseudomonadati</taxon>
        <taxon>Pseudomonadota</taxon>
        <taxon>Alphaproteobacteria</taxon>
        <taxon>Rhodobacterales</taxon>
        <taxon>Roseobacteraceae</taxon>
        <taxon>Dinoroseobacter</taxon>
    </lineage>
</organism>
<sequence>MSFIRPQVAARLHKGRELLACLAVLAVGLWMTQSPGPVVKAVGALAVVASVGFGAIAWRRLRFVADDSAPGVVSVDERQITYLGPVMGGAMGLDALMVLRLRREGARRAWLLQGEDGTALAIPHGAAGEEQLFDAFAALPGFRMVHVLQQLETGPDGSFIVWQRTMSGTAPRLTSRTQRDTS</sequence>
<dbReference type="RefSeq" id="WP_012179759.1">
    <property type="nucleotide sequence ID" value="NC_009952.1"/>
</dbReference>
<dbReference type="HOGENOM" id="CLU_126609_0_0_5"/>
<keyword evidence="2" id="KW-1185">Reference proteome</keyword>
<accession>A8LL82</accession>
<reference evidence="2" key="1">
    <citation type="journal article" date="2010" name="ISME J.">
        <title>The complete genome sequence of the algal symbiont Dinoroseobacter shibae: a hitchhiker's guide to life in the sea.</title>
        <authorList>
            <person name="Wagner-Dobler I."/>
            <person name="Ballhausen B."/>
            <person name="Berger M."/>
            <person name="Brinkhoff T."/>
            <person name="Buchholz I."/>
            <person name="Bunk B."/>
            <person name="Cypionka H."/>
            <person name="Daniel R."/>
            <person name="Drepper T."/>
            <person name="Gerdts G."/>
            <person name="Hahnke S."/>
            <person name="Han C."/>
            <person name="Jahn D."/>
            <person name="Kalhoefer D."/>
            <person name="Kiss H."/>
            <person name="Klenk H.P."/>
            <person name="Kyrpides N."/>
            <person name="Liebl W."/>
            <person name="Liesegang H."/>
            <person name="Meincke L."/>
            <person name="Pati A."/>
            <person name="Petersen J."/>
            <person name="Piekarski T."/>
            <person name="Pommerenke C."/>
            <person name="Pradella S."/>
            <person name="Pukall R."/>
            <person name="Rabus R."/>
            <person name="Stackebrandt E."/>
            <person name="Thole S."/>
            <person name="Thompson L."/>
            <person name="Tielen P."/>
            <person name="Tomasch J."/>
            <person name="von Jan M."/>
            <person name="Wanphrut N."/>
            <person name="Wichels A."/>
            <person name="Zech H."/>
            <person name="Simon M."/>
        </authorList>
    </citation>
    <scope>NUCLEOTIDE SEQUENCE [LARGE SCALE GENOMIC DNA]</scope>
    <source>
        <strain evidence="2">DSM 16493 / NCIMB 14021 / DFL 12</strain>
    </source>
</reference>
<name>A8LL82_DINSH</name>
<dbReference type="EMBL" id="CP000830">
    <property type="protein sequence ID" value="ABV94831.1"/>
    <property type="molecule type" value="Genomic_DNA"/>
</dbReference>
<dbReference type="eggNOG" id="ENOG5032SC7">
    <property type="taxonomic scope" value="Bacteria"/>
</dbReference>
<dbReference type="OrthoDB" id="7851333at2"/>
<evidence type="ECO:0000313" key="1">
    <source>
        <dbReference type="EMBL" id="ABV94831.1"/>
    </source>
</evidence>
<dbReference type="KEGG" id="dsh:Dshi_3098"/>
<proteinExistence type="predicted"/>
<dbReference type="STRING" id="398580.Dshi_3098"/>
<protein>
    <submittedName>
        <fullName evidence="1">Uncharacterized protein</fullName>
    </submittedName>
</protein>
<dbReference type="Proteomes" id="UP000006833">
    <property type="component" value="Chromosome"/>
</dbReference>
<gene>
    <name evidence="1" type="ordered locus">Dshi_3098</name>
</gene>
<evidence type="ECO:0000313" key="2">
    <source>
        <dbReference type="Proteomes" id="UP000006833"/>
    </source>
</evidence>
<dbReference type="AlphaFoldDB" id="A8LL82"/>